<dbReference type="EMBL" id="JBHTAI010000009">
    <property type="protein sequence ID" value="MFC7149963.1"/>
    <property type="molecule type" value="Genomic_DNA"/>
</dbReference>
<protein>
    <submittedName>
        <fullName evidence="2">Class I SAM-dependent methyltransferase</fullName>
        <ecNumber evidence="2">2.1.1.-</ecNumber>
    </submittedName>
</protein>
<organism evidence="2 3">
    <name type="scientific">Cohnella cellulosilytica</name>
    <dbReference type="NCBI Taxonomy" id="986710"/>
    <lineage>
        <taxon>Bacteria</taxon>
        <taxon>Bacillati</taxon>
        <taxon>Bacillota</taxon>
        <taxon>Bacilli</taxon>
        <taxon>Bacillales</taxon>
        <taxon>Paenibacillaceae</taxon>
        <taxon>Cohnella</taxon>
    </lineage>
</organism>
<proteinExistence type="predicted"/>
<dbReference type="PANTHER" id="PTHR42912:SF93">
    <property type="entry name" value="N6-ADENOSINE-METHYLTRANSFERASE TMT1A"/>
    <property type="match status" value="1"/>
</dbReference>
<keyword evidence="2" id="KW-0489">Methyltransferase</keyword>
<dbReference type="Proteomes" id="UP001596378">
    <property type="component" value="Unassembled WGS sequence"/>
</dbReference>
<dbReference type="SUPFAM" id="SSF53335">
    <property type="entry name" value="S-adenosyl-L-methionine-dependent methyltransferases"/>
    <property type="match status" value="1"/>
</dbReference>
<keyword evidence="2" id="KW-0808">Transferase</keyword>
<keyword evidence="3" id="KW-1185">Reference proteome</keyword>
<comment type="caution">
    <text evidence="2">The sequence shown here is derived from an EMBL/GenBank/DDBJ whole genome shotgun (WGS) entry which is preliminary data.</text>
</comment>
<accession>A0ABW2F9Q7</accession>
<dbReference type="Pfam" id="PF08241">
    <property type="entry name" value="Methyltransf_11"/>
    <property type="match status" value="1"/>
</dbReference>
<dbReference type="InterPro" id="IPR029063">
    <property type="entry name" value="SAM-dependent_MTases_sf"/>
</dbReference>
<name>A0ABW2F9Q7_9BACL</name>
<dbReference type="GO" id="GO:0008168">
    <property type="term" value="F:methyltransferase activity"/>
    <property type="evidence" value="ECO:0007669"/>
    <property type="project" value="UniProtKB-KW"/>
</dbReference>
<evidence type="ECO:0000313" key="2">
    <source>
        <dbReference type="EMBL" id="MFC7149963.1"/>
    </source>
</evidence>
<reference evidence="3" key="1">
    <citation type="journal article" date="2019" name="Int. J. Syst. Evol. Microbiol.">
        <title>The Global Catalogue of Microorganisms (GCM) 10K type strain sequencing project: providing services to taxonomists for standard genome sequencing and annotation.</title>
        <authorList>
            <consortium name="The Broad Institute Genomics Platform"/>
            <consortium name="The Broad Institute Genome Sequencing Center for Infectious Disease"/>
            <person name="Wu L."/>
            <person name="Ma J."/>
        </authorList>
    </citation>
    <scope>NUCLEOTIDE SEQUENCE [LARGE SCALE GENOMIC DNA]</scope>
    <source>
        <strain evidence="3">KCTC 12907</strain>
    </source>
</reference>
<dbReference type="PANTHER" id="PTHR42912">
    <property type="entry name" value="METHYLTRANSFERASE"/>
    <property type="match status" value="1"/>
</dbReference>
<evidence type="ECO:0000313" key="3">
    <source>
        <dbReference type="Proteomes" id="UP001596378"/>
    </source>
</evidence>
<dbReference type="Gene3D" id="3.40.50.150">
    <property type="entry name" value="Vaccinia Virus protein VP39"/>
    <property type="match status" value="1"/>
</dbReference>
<dbReference type="InterPro" id="IPR013216">
    <property type="entry name" value="Methyltransf_11"/>
</dbReference>
<dbReference type="RefSeq" id="WP_378046348.1">
    <property type="nucleotide sequence ID" value="NZ_JBHMDN010000010.1"/>
</dbReference>
<evidence type="ECO:0000259" key="1">
    <source>
        <dbReference type="Pfam" id="PF08241"/>
    </source>
</evidence>
<gene>
    <name evidence="2" type="ORF">ACFQMJ_15665</name>
</gene>
<dbReference type="CDD" id="cd02440">
    <property type="entry name" value="AdoMet_MTases"/>
    <property type="match status" value="1"/>
</dbReference>
<sequence length="232" mass="25739">MPNHEAIYANEAAQYDELIARQPSLLPVIEELVSVRGLDIVDMGAGTGRLSAVLAPAAGSLVAMDAAEAMLRLTAERLRETGLDHWSVRVADHRELPLPDASADLVVSGWSVCYLAAANVPQWERNLERVMGEVERVLRPGGTAILFETMGTGCETPSPPDFLLPYYRQLTERYGFAHRWIRADYEFDNAEQAERLTRFFFGDELGDRVAAGRLVRVPECAGVWWRKRPGGG</sequence>
<dbReference type="EC" id="2.1.1.-" evidence="2"/>
<feature type="domain" description="Methyltransferase type 11" evidence="1">
    <location>
        <begin position="41"/>
        <end position="145"/>
    </location>
</feature>
<dbReference type="GO" id="GO:0032259">
    <property type="term" value="P:methylation"/>
    <property type="evidence" value="ECO:0007669"/>
    <property type="project" value="UniProtKB-KW"/>
</dbReference>
<dbReference type="InterPro" id="IPR050508">
    <property type="entry name" value="Methyltransf_Superfamily"/>
</dbReference>